<dbReference type="EMBL" id="UINC01001285">
    <property type="protein sequence ID" value="SUZ76630.1"/>
    <property type="molecule type" value="Genomic_DNA"/>
</dbReference>
<protein>
    <submittedName>
        <fullName evidence="1">Uncharacterized protein</fullName>
    </submittedName>
</protein>
<proteinExistence type="predicted"/>
<sequence length="622" mass="71897">MHLSCPNVTTTIYTNGQEYENHVMVPIQYPMCCPGTRYLNEYIGINTQDLFENTNTTVAMGQNWQHNDNGIVSNVYITMVSNVFPLIMTHYQCTVKGFHVDADENEQIRLFFEWMKYKYPNEYYSILDIWTWFSAERFHNTPFQEHFFNMENAVINSAPDYGDFNWAHAMPTCYDLDGMVTLLDARIAFFNIPIVTDVIDSFTIEQKSPDLGAGIREESFNWKSLDTYEEQNFNDDLFAKDWKNITHLTIGGGDIDIDFVIDTGCNHPQMTGFIESDEDLTEVNSTMPWTQYREYESSRHKMSSHAVYQVDGIPNGARVHEVYRDKTIHKEFQIEDSNCDAVTGSYAGEFLAGAKDNIKTVSLSGRNVQDRFIINDKYNSNYIRFDIKRQGLNPVMHEELSNVFNYAYMCTEKLTNCIADPDNSPMYLSSAQYHYRINRDEFKQFAYYVWDNNTIGPGWEWANSVPSKYKNLFDSWNGDIPKVPHVADYLGHSLSSTFVTKYGNSPGGSNSPSRVAWPYLDLEYTFIAEARGKITKDFSNKFIGYEDIFEDIRLLSIMLKSKFYEFGTLTFEEFRAKHLVGEDSLTPITANHILLEDGTGKLLTRHKYIQIKEYTSSEDSTI</sequence>
<gene>
    <name evidence="1" type="ORF">METZ01_LOCUS29484</name>
</gene>
<accession>A0A381QCA7</accession>
<name>A0A381QCA7_9ZZZZ</name>
<evidence type="ECO:0000313" key="1">
    <source>
        <dbReference type="EMBL" id="SUZ76630.1"/>
    </source>
</evidence>
<dbReference type="AlphaFoldDB" id="A0A381QCA7"/>
<reference evidence="1" key="1">
    <citation type="submission" date="2018-05" db="EMBL/GenBank/DDBJ databases">
        <authorList>
            <person name="Lanie J.A."/>
            <person name="Ng W.-L."/>
            <person name="Kazmierczak K.M."/>
            <person name="Andrzejewski T.M."/>
            <person name="Davidsen T.M."/>
            <person name="Wayne K.J."/>
            <person name="Tettelin H."/>
            <person name="Glass J.I."/>
            <person name="Rusch D."/>
            <person name="Podicherti R."/>
            <person name="Tsui H.-C.T."/>
            <person name="Winkler M.E."/>
        </authorList>
    </citation>
    <scope>NUCLEOTIDE SEQUENCE</scope>
</reference>
<organism evidence="1">
    <name type="scientific">marine metagenome</name>
    <dbReference type="NCBI Taxonomy" id="408172"/>
    <lineage>
        <taxon>unclassified sequences</taxon>
        <taxon>metagenomes</taxon>
        <taxon>ecological metagenomes</taxon>
    </lineage>
</organism>